<dbReference type="Gene3D" id="3.30.565.40">
    <property type="entry name" value="Fervidobacterium nodosum Rt17-B1 like"/>
    <property type="match status" value="1"/>
</dbReference>
<dbReference type="InterPro" id="IPR037126">
    <property type="entry name" value="PdaC/RsiV-like_sf"/>
</dbReference>
<proteinExistence type="predicted"/>
<evidence type="ECO:0000256" key="1">
    <source>
        <dbReference type="SAM" id="SignalP"/>
    </source>
</evidence>
<evidence type="ECO:0000259" key="2">
    <source>
        <dbReference type="Pfam" id="PF11738"/>
    </source>
</evidence>
<keyword evidence="4" id="KW-1185">Reference proteome</keyword>
<feature type="chain" id="PRO_5038654765" description="DUF3298 domain-containing protein" evidence="1">
    <location>
        <begin position="20"/>
        <end position="244"/>
    </location>
</feature>
<dbReference type="AlphaFoldDB" id="A0A375YJ79"/>
<evidence type="ECO:0000313" key="3">
    <source>
        <dbReference type="EMBL" id="SRX81161.1"/>
    </source>
</evidence>
<evidence type="ECO:0000313" key="4">
    <source>
        <dbReference type="Proteomes" id="UP000252008"/>
    </source>
</evidence>
<dbReference type="Pfam" id="PF11738">
    <property type="entry name" value="DUF3298"/>
    <property type="match status" value="1"/>
</dbReference>
<gene>
    <name evidence="3" type="ORF">MPP7335_02908</name>
</gene>
<organism evidence="3 4">
    <name type="scientific">Mycolicibacterium parafortuitum</name>
    <name type="common">Mycobacterium parafortuitum</name>
    <dbReference type="NCBI Taxonomy" id="39692"/>
    <lineage>
        <taxon>Bacteria</taxon>
        <taxon>Bacillati</taxon>
        <taxon>Actinomycetota</taxon>
        <taxon>Actinomycetes</taxon>
        <taxon>Mycobacteriales</taxon>
        <taxon>Mycobacteriaceae</taxon>
        <taxon>Mycolicibacterium</taxon>
    </lineage>
</organism>
<keyword evidence="1" id="KW-0732">Signal</keyword>
<dbReference type="NCBIfam" id="NF043047">
    <property type="entry name" value="EstaseRv3036c"/>
    <property type="match status" value="1"/>
</dbReference>
<dbReference type="STRING" id="39692.BST38_01770"/>
<reference evidence="3 4" key="1">
    <citation type="submission" date="2018-05" db="EMBL/GenBank/DDBJ databases">
        <authorList>
            <consortium name="IHU Genomes"/>
        </authorList>
    </citation>
    <scope>NUCLEOTIDE SEQUENCE [LARGE SCALE GENOMIC DNA]</scope>
    <source>
        <strain evidence="3 4">P7335</strain>
    </source>
</reference>
<dbReference type="Proteomes" id="UP000252008">
    <property type="component" value="Unassembled WGS sequence"/>
</dbReference>
<accession>A0A375YJ79</accession>
<dbReference type="RefSeq" id="WP_083141498.1">
    <property type="nucleotide sequence ID" value="NZ_MVID01000001.1"/>
</dbReference>
<dbReference type="Gene3D" id="3.90.640.20">
    <property type="entry name" value="Heat-shock cognate protein, ATPase"/>
    <property type="match status" value="1"/>
</dbReference>
<protein>
    <recommendedName>
        <fullName evidence="2">DUF3298 domain-containing protein</fullName>
    </recommendedName>
</protein>
<name>A0A375YJ79_MYCPF</name>
<sequence length="244" mass="25957">MRILAAALTAAAVSANLMAAPAAVAQPTAAATVSACGELGGTVDADDMCRVHVENPTYRLDYSFPADYPDQQALTDYLTQTRDGFVNVSGMPGSWNLPYVLDGRGTGYRTGPDDGGTRSVVFEMYENVGGAHPQTWFKSFNWDVTKNAPITFDTLFKPGTEPLTEIFPIVQSEISRQLGIDAPISPSDGLDPAKYTEFAITDDAVIFYFGQGEIMPGAGGALQATVPRQAIASTLALEPPRVTP</sequence>
<dbReference type="EMBL" id="UEGS01000001">
    <property type="protein sequence ID" value="SRX81161.1"/>
    <property type="molecule type" value="Genomic_DNA"/>
</dbReference>
<dbReference type="InterPro" id="IPR053421">
    <property type="entry name" value="Esterase_Immunogenic_RsiV"/>
</dbReference>
<dbReference type="InterPro" id="IPR021729">
    <property type="entry name" value="DUF3298"/>
</dbReference>
<feature type="domain" description="DUF3298" evidence="2">
    <location>
        <begin position="154"/>
        <end position="228"/>
    </location>
</feature>
<feature type="signal peptide" evidence="1">
    <location>
        <begin position="1"/>
        <end position="19"/>
    </location>
</feature>